<gene>
    <name evidence="9" type="primary">msrB</name>
    <name evidence="9" type="ORF">GCM10011374_18870</name>
</gene>
<keyword evidence="10" id="KW-1185">Reference proteome</keyword>
<dbReference type="GO" id="GO:0033743">
    <property type="term" value="F:peptide-methionine (R)-S-oxide reductase activity"/>
    <property type="evidence" value="ECO:0007669"/>
    <property type="project" value="UniProtKB-EC"/>
</dbReference>
<dbReference type="PANTHER" id="PTHR10173:SF52">
    <property type="entry name" value="METHIONINE-R-SULFOXIDE REDUCTASE B1"/>
    <property type="match status" value="1"/>
</dbReference>
<evidence type="ECO:0000256" key="4">
    <source>
        <dbReference type="ARBA" id="ARBA00022833"/>
    </source>
</evidence>
<dbReference type="EMBL" id="BMEQ01000008">
    <property type="protein sequence ID" value="GGG56243.1"/>
    <property type="molecule type" value="Genomic_DNA"/>
</dbReference>
<dbReference type="InterPro" id="IPR002579">
    <property type="entry name" value="Met_Sox_Rdtase_MsrB_dom"/>
</dbReference>
<protein>
    <recommendedName>
        <fullName evidence="2">peptide-methionine (R)-S-oxide reductase</fullName>
        <ecNumber evidence="2">1.8.4.12</ecNumber>
    </recommendedName>
</protein>
<dbReference type="FunFam" id="2.170.150.20:FF:000009">
    <property type="entry name" value="Peptide-methionine (R)-S-oxide reductase"/>
    <property type="match status" value="1"/>
</dbReference>
<feature type="domain" description="MsrB" evidence="8">
    <location>
        <begin position="33"/>
        <end position="157"/>
    </location>
</feature>
<proteinExistence type="predicted"/>
<dbReference type="GO" id="GO:0005737">
    <property type="term" value="C:cytoplasm"/>
    <property type="evidence" value="ECO:0007669"/>
    <property type="project" value="TreeGrafter"/>
</dbReference>
<name>A0A917LTP0_9MICC</name>
<evidence type="ECO:0000256" key="6">
    <source>
        <dbReference type="ARBA" id="ARBA00048488"/>
    </source>
</evidence>
<reference evidence="9" key="2">
    <citation type="submission" date="2020-09" db="EMBL/GenBank/DDBJ databases">
        <authorList>
            <person name="Sun Q."/>
            <person name="Zhou Y."/>
        </authorList>
    </citation>
    <scope>NUCLEOTIDE SEQUENCE</scope>
    <source>
        <strain evidence="9">CGMCC 1.12187</strain>
    </source>
</reference>
<evidence type="ECO:0000256" key="2">
    <source>
        <dbReference type="ARBA" id="ARBA00012499"/>
    </source>
</evidence>
<dbReference type="InterPro" id="IPR011057">
    <property type="entry name" value="Mss4-like_sf"/>
</dbReference>
<dbReference type="PROSITE" id="PS51790">
    <property type="entry name" value="MSRB"/>
    <property type="match status" value="1"/>
</dbReference>
<dbReference type="NCBIfam" id="TIGR00357">
    <property type="entry name" value="peptide-methionine (R)-S-oxide reductase MsrB"/>
    <property type="match status" value="1"/>
</dbReference>
<comment type="caution">
    <text evidence="9">The sequence shown here is derived from an EMBL/GenBank/DDBJ whole genome shotgun (WGS) entry which is preliminary data.</text>
</comment>
<dbReference type="SUPFAM" id="SSF51316">
    <property type="entry name" value="Mss4-like"/>
    <property type="match status" value="1"/>
</dbReference>
<evidence type="ECO:0000256" key="7">
    <source>
        <dbReference type="SAM" id="MobiDB-lite"/>
    </source>
</evidence>
<dbReference type="RefSeq" id="WP_188536550.1">
    <property type="nucleotide sequence ID" value="NZ_BMEQ01000008.1"/>
</dbReference>
<dbReference type="AlphaFoldDB" id="A0A917LTP0"/>
<feature type="region of interest" description="Disordered" evidence="7">
    <location>
        <begin position="1"/>
        <end position="34"/>
    </location>
</feature>
<dbReference type="EC" id="1.8.4.12" evidence="2"/>
<reference evidence="9" key="1">
    <citation type="journal article" date="2014" name="Int. J. Syst. Evol. Microbiol.">
        <title>Complete genome sequence of Corynebacterium casei LMG S-19264T (=DSM 44701T), isolated from a smear-ripened cheese.</title>
        <authorList>
            <consortium name="US DOE Joint Genome Institute (JGI-PGF)"/>
            <person name="Walter F."/>
            <person name="Albersmeier A."/>
            <person name="Kalinowski J."/>
            <person name="Ruckert C."/>
        </authorList>
    </citation>
    <scope>NUCLEOTIDE SEQUENCE</scope>
    <source>
        <strain evidence="9">CGMCC 1.12187</strain>
    </source>
</reference>
<comment type="cofactor">
    <cofactor evidence="1">
        <name>Zn(2+)</name>
        <dbReference type="ChEBI" id="CHEBI:29105"/>
    </cofactor>
</comment>
<evidence type="ECO:0000256" key="3">
    <source>
        <dbReference type="ARBA" id="ARBA00022723"/>
    </source>
</evidence>
<dbReference type="Pfam" id="PF01641">
    <property type="entry name" value="SelR"/>
    <property type="match status" value="1"/>
</dbReference>
<dbReference type="Gene3D" id="2.170.150.20">
    <property type="entry name" value="Peptide methionine sulfoxide reductase"/>
    <property type="match status" value="1"/>
</dbReference>
<dbReference type="Proteomes" id="UP000638848">
    <property type="component" value="Unassembled WGS sequence"/>
</dbReference>
<keyword evidence="4" id="KW-0862">Zinc</keyword>
<evidence type="ECO:0000256" key="1">
    <source>
        <dbReference type="ARBA" id="ARBA00001947"/>
    </source>
</evidence>
<dbReference type="InterPro" id="IPR028427">
    <property type="entry name" value="Met_Sox_Rdtase_MsrB"/>
</dbReference>
<feature type="compositionally biased region" description="Low complexity" evidence="7">
    <location>
        <begin position="15"/>
        <end position="30"/>
    </location>
</feature>
<accession>A0A917LTP0</accession>
<dbReference type="GO" id="GO:0046872">
    <property type="term" value="F:metal ion binding"/>
    <property type="evidence" value="ECO:0007669"/>
    <property type="project" value="UniProtKB-KW"/>
</dbReference>
<keyword evidence="3" id="KW-0479">Metal-binding</keyword>
<sequence length="159" mass="17550">MSETTQPADRPDPTEPAGATGPAAPAAPAARTEEDWRSILSPEEYHVLREAGTERPFTGEYWDTRTEGVYQCRACGAELFRSETKFDAHCGWPSFWAPLAEERVRYIKDTALGMERIEVRCANCDSHLGHVFGGEGFPTPTDLRYCINSVSIRLAPAGS</sequence>
<dbReference type="GO" id="GO:0006979">
    <property type="term" value="P:response to oxidative stress"/>
    <property type="evidence" value="ECO:0007669"/>
    <property type="project" value="InterPro"/>
</dbReference>
<keyword evidence="5" id="KW-0560">Oxidoreductase</keyword>
<dbReference type="GO" id="GO:0030091">
    <property type="term" value="P:protein repair"/>
    <property type="evidence" value="ECO:0007669"/>
    <property type="project" value="InterPro"/>
</dbReference>
<evidence type="ECO:0000256" key="5">
    <source>
        <dbReference type="ARBA" id="ARBA00023002"/>
    </source>
</evidence>
<organism evidence="9 10">
    <name type="scientific">Kocuria dechangensis</name>
    <dbReference type="NCBI Taxonomy" id="1176249"/>
    <lineage>
        <taxon>Bacteria</taxon>
        <taxon>Bacillati</taxon>
        <taxon>Actinomycetota</taxon>
        <taxon>Actinomycetes</taxon>
        <taxon>Micrococcales</taxon>
        <taxon>Micrococcaceae</taxon>
        <taxon>Kocuria</taxon>
    </lineage>
</organism>
<evidence type="ECO:0000259" key="8">
    <source>
        <dbReference type="PROSITE" id="PS51790"/>
    </source>
</evidence>
<evidence type="ECO:0000313" key="10">
    <source>
        <dbReference type="Proteomes" id="UP000638848"/>
    </source>
</evidence>
<comment type="catalytic activity">
    <reaction evidence="6">
        <text>L-methionyl-[protein] + [thioredoxin]-disulfide + H2O = L-methionyl-(R)-S-oxide-[protein] + [thioredoxin]-dithiol</text>
        <dbReference type="Rhea" id="RHEA:24164"/>
        <dbReference type="Rhea" id="RHEA-COMP:10698"/>
        <dbReference type="Rhea" id="RHEA-COMP:10700"/>
        <dbReference type="Rhea" id="RHEA-COMP:12313"/>
        <dbReference type="Rhea" id="RHEA-COMP:12314"/>
        <dbReference type="ChEBI" id="CHEBI:15377"/>
        <dbReference type="ChEBI" id="CHEBI:16044"/>
        <dbReference type="ChEBI" id="CHEBI:29950"/>
        <dbReference type="ChEBI" id="CHEBI:45764"/>
        <dbReference type="ChEBI" id="CHEBI:50058"/>
        <dbReference type="EC" id="1.8.4.12"/>
    </reaction>
</comment>
<evidence type="ECO:0000313" key="9">
    <source>
        <dbReference type="EMBL" id="GGG56243.1"/>
    </source>
</evidence>
<dbReference type="PANTHER" id="PTHR10173">
    <property type="entry name" value="METHIONINE SULFOXIDE REDUCTASE"/>
    <property type="match status" value="1"/>
</dbReference>